<gene>
    <name evidence="1" type="ORF">CQA63_00665</name>
</gene>
<proteinExistence type="predicted"/>
<evidence type="ECO:0000313" key="1">
    <source>
        <dbReference type="EMBL" id="RDU61053.1"/>
    </source>
</evidence>
<dbReference type="AlphaFoldDB" id="A0A3D8I7B4"/>
<dbReference type="RefSeq" id="WP_104699209.1">
    <property type="nucleotide sequence ID" value="NZ_FZPP01000003.1"/>
</dbReference>
<reference evidence="1 2" key="1">
    <citation type="submission" date="2018-04" db="EMBL/GenBank/DDBJ databases">
        <title>Novel Campyloabacter and Helicobacter Species and Strains.</title>
        <authorList>
            <person name="Mannion A.J."/>
            <person name="Shen Z."/>
            <person name="Fox J.G."/>
        </authorList>
    </citation>
    <scope>NUCLEOTIDE SEQUENCE [LARGE SCALE GENOMIC DNA]</scope>
    <source>
        <strain evidence="1 2">MIT 98-6070</strain>
    </source>
</reference>
<evidence type="ECO:0000313" key="2">
    <source>
        <dbReference type="Proteomes" id="UP000256599"/>
    </source>
</evidence>
<comment type="caution">
    <text evidence="1">The sequence shown here is derived from an EMBL/GenBank/DDBJ whole genome shotgun (WGS) entry which is preliminary data.</text>
</comment>
<dbReference type="Proteomes" id="UP000256599">
    <property type="component" value="Unassembled WGS sequence"/>
</dbReference>
<protein>
    <submittedName>
        <fullName evidence="1">Uncharacterized protein</fullName>
    </submittedName>
</protein>
<organism evidence="1 2">
    <name type="scientific">Helicobacter marmotae</name>
    <dbReference type="NCBI Taxonomy" id="152490"/>
    <lineage>
        <taxon>Bacteria</taxon>
        <taxon>Pseudomonadati</taxon>
        <taxon>Campylobacterota</taxon>
        <taxon>Epsilonproteobacteria</taxon>
        <taxon>Campylobacterales</taxon>
        <taxon>Helicobacteraceae</taxon>
        <taxon>Helicobacter</taxon>
    </lineage>
</organism>
<dbReference type="OrthoDB" id="5355820at2"/>
<keyword evidence="2" id="KW-1185">Reference proteome</keyword>
<sequence>MPTLRNRAFHFENPYKQNPSDTPRISTSMLFGETKVIVGIETNKVESFLDDMLDNFDSELREYIHIHKGGKAPP</sequence>
<name>A0A3D8I7B4_9HELI</name>
<dbReference type="EMBL" id="NXLR01000001">
    <property type="protein sequence ID" value="RDU61053.1"/>
    <property type="molecule type" value="Genomic_DNA"/>
</dbReference>
<accession>A0A3D8I7B4</accession>